<proteinExistence type="predicted"/>
<evidence type="ECO:0000313" key="4">
    <source>
        <dbReference type="EMBL" id="KRZ00960.1"/>
    </source>
</evidence>
<dbReference type="AlphaFoldDB" id="A0A0V1GQH3"/>
<dbReference type="EMBL" id="JYDS01000920">
    <property type="protein sequence ID" value="KRZ00132.1"/>
    <property type="molecule type" value="Genomic_DNA"/>
</dbReference>
<dbReference type="EMBL" id="JYDS01000712">
    <property type="protein sequence ID" value="KRZ00960.1"/>
    <property type="molecule type" value="Genomic_DNA"/>
</dbReference>
<name>A0A0V1GQH3_TRIPS</name>
<evidence type="ECO:0000313" key="5">
    <source>
        <dbReference type="Proteomes" id="UP000054805"/>
    </source>
</evidence>
<evidence type="ECO:0000313" key="3">
    <source>
        <dbReference type="EMBL" id="KRZ00195.1"/>
    </source>
</evidence>
<protein>
    <submittedName>
        <fullName evidence="2">Uncharacterized protein</fullName>
    </submittedName>
</protein>
<gene>
    <name evidence="4" type="ORF">T4B_4907</name>
    <name evidence="3" type="ORF">T4B_5034</name>
    <name evidence="1" type="ORF">T4B_5261</name>
    <name evidence="2" type="ORF">T4B_8730</name>
</gene>
<sequence>MDYISALEICSHMLSAVKHISANRSNGIYISVMHHLD</sequence>
<organism evidence="2 5">
    <name type="scientific">Trichinella pseudospiralis</name>
    <name type="common">Parasitic roundworm</name>
    <dbReference type="NCBI Taxonomy" id="6337"/>
    <lineage>
        <taxon>Eukaryota</taxon>
        <taxon>Metazoa</taxon>
        <taxon>Ecdysozoa</taxon>
        <taxon>Nematoda</taxon>
        <taxon>Enoplea</taxon>
        <taxon>Dorylaimia</taxon>
        <taxon>Trichinellida</taxon>
        <taxon>Trichinellidae</taxon>
        <taxon>Trichinella</taxon>
    </lineage>
</organism>
<reference evidence="2 5" key="1">
    <citation type="submission" date="2015-01" db="EMBL/GenBank/DDBJ databases">
        <title>Evolution of Trichinella species and genotypes.</title>
        <authorList>
            <person name="Korhonen P.K."/>
            <person name="Edoardo P."/>
            <person name="Giuseppe L.R."/>
            <person name="Gasser R.B."/>
        </authorList>
    </citation>
    <scope>NUCLEOTIDE SEQUENCE [LARGE SCALE GENOMIC DNA]</scope>
    <source>
        <strain evidence="2">ISS588</strain>
    </source>
</reference>
<comment type="caution">
    <text evidence="2">The sequence shown here is derived from an EMBL/GenBank/DDBJ whole genome shotgun (WGS) entry which is preliminary data.</text>
</comment>
<dbReference type="Proteomes" id="UP000054805">
    <property type="component" value="Unassembled WGS sequence"/>
</dbReference>
<keyword evidence="5" id="KW-1185">Reference proteome</keyword>
<evidence type="ECO:0000313" key="2">
    <source>
        <dbReference type="EMBL" id="KRZ00132.1"/>
    </source>
</evidence>
<accession>A0A0V1GQH3</accession>
<dbReference type="EMBL" id="JYDS01000993">
    <property type="protein sequence ID" value="KRY99925.1"/>
    <property type="molecule type" value="Genomic_DNA"/>
</dbReference>
<evidence type="ECO:0000313" key="1">
    <source>
        <dbReference type="EMBL" id="KRY99925.1"/>
    </source>
</evidence>
<dbReference type="EMBL" id="JYDS01000902">
    <property type="protein sequence ID" value="KRZ00195.1"/>
    <property type="molecule type" value="Genomic_DNA"/>
</dbReference>